<dbReference type="GeneID" id="93558003"/>
<evidence type="ECO:0000313" key="3">
    <source>
        <dbReference type="EMBL" id="VYU33083.1"/>
    </source>
</evidence>
<sequence>MKKIFLCVMCAAALTACNNGANKKDQAFAEERDSLMQVINDKDTELNEIMGTVNEIQEGFRRINEAEGRITVNDGNMESETSKQAIRENMQYIQDAMAQNRDKISQLKEKLRTSTIGGDKLKKMVDDLSAQLEAQKQRVQELEAQLAEKDIVIAQQGEAITSLNENVNTLTEENKAKNQTVTEQDKQLHTAWYVFGTKSELKEQKILQKGDVLKGNDFNKDYFTKVDIRYDKEIKLYSKSAKLLTNHPAGSYKLEKDNKGQYVLHITAPETFWSVSKYLVIQVK</sequence>
<proteinExistence type="predicted"/>
<evidence type="ECO:0000256" key="2">
    <source>
        <dbReference type="SAM" id="SignalP"/>
    </source>
</evidence>
<dbReference type="PROSITE" id="PS51257">
    <property type="entry name" value="PROKAR_LIPOPROTEIN"/>
    <property type="match status" value="1"/>
</dbReference>
<accession>A0A6N3E434</accession>
<protein>
    <submittedName>
        <fullName evidence="3">Chromosome partition protein Smc</fullName>
    </submittedName>
</protein>
<keyword evidence="2" id="KW-0732">Signal</keyword>
<feature type="signal peptide" evidence="2">
    <location>
        <begin position="1"/>
        <end position="21"/>
    </location>
</feature>
<organism evidence="3">
    <name type="scientific">Paraprevotella clara</name>
    <dbReference type="NCBI Taxonomy" id="454154"/>
    <lineage>
        <taxon>Bacteria</taxon>
        <taxon>Pseudomonadati</taxon>
        <taxon>Bacteroidota</taxon>
        <taxon>Bacteroidia</taxon>
        <taxon>Bacteroidales</taxon>
        <taxon>Prevotellaceae</taxon>
        <taxon>Paraprevotella</taxon>
    </lineage>
</organism>
<dbReference type="AlphaFoldDB" id="A0A6N3E434"/>
<reference evidence="3" key="1">
    <citation type="submission" date="2019-11" db="EMBL/GenBank/DDBJ databases">
        <authorList>
            <person name="Feng L."/>
        </authorList>
    </citation>
    <scope>NUCLEOTIDE SEQUENCE</scope>
    <source>
        <strain evidence="3">PclaraLFYP37</strain>
    </source>
</reference>
<feature type="coiled-coil region" evidence="1">
    <location>
        <begin position="118"/>
        <end position="180"/>
    </location>
</feature>
<dbReference type="EMBL" id="CACRUT010000015">
    <property type="protein sequence ID" value="VYU33083.1"/>
    <property type="molecule type" value="Genomic_DNA"/>
</dbReference>
<evidence type="ECO:0000256" key="1">
    <source>
        <dbReference type="SAM" id="Coils"/>
    </source>
</evidence>
<keyword evidence="1" id="KW-0175">Coiled coil</keyword>
<dbReference type="RefSeq" id="WP_008621275.1">
    <property type="nucleotide sequence ID" value="NZ_CABMOJ010000038.1"/>
</dbReference>
<name>A0A6N3E434_9BACT</name>
<feature type="chain" id="PRO_5026846835" evidence="2">
    <location>
        <begin position="22"/>
        <end position="284"/>
    </location>
</feature>
<gene>
    <name evidence="3" type="primary">smc_4</name>
    <name evidence="3" type="ORF">PCLFYP37_02536</name>
</gene>